<dbReference type="InterPro" id="IPR027417">
    <property type="entry name" value="P-loop_NTPase"/>
</dbReference>
<dbReference type="PANTHER" id="PTHR47691:SF3">
    <property type="entry name" value="HTH-TYPE TRANSCRIPTIONAL REGULATOR RV0890C-RELATED"/>
    <property type="match status" value="1"/>
</dbReference>
<dbReference type="InterPro" id="IPR011990">
    <property type="entry name" value="TPR-like_helical_dom_sf"/>
</dbReference>
<organism evidence="1 2">
    <name type="scientific">Streptomyces davaonensis (strain DSM 101723 / JCM 4913 / KCC S-0913 / 768)</name>
    <dbReference type="NCBI Taxonomy" id="1214101"/>
    <lineage>
        <taxon>Bacteria</taxon>
        <taxon>Bacillati</taxon>
        <taxon>Actinomycetota</taxon>
        <taxon>Actinomycetes</taxon>
        <taxon>Kitasatosporales</taxon>
        <taxon>Streptomycetaceae</taxon>
        <taxon>Streptomyces</taxon>
    </lineage>
</organism>
<dbReference type="PATRIC" id="fig|1214101.3.peg.4060"/>
<dbReference type="RefSeq" id="WP_015658741.1">
    <property type="nucleotide sequence ID" value="NC_020504.1"/>
</dbReference>
<dbReference type="Pfam" id="PF13424">
    <property type="entry name" value="TPR_12"/>
    <property type="match status" value="1"/>
</dbReference>
<dbReference type="STRING" id="1214101.BN159_4010"/>
<dbReference type="Proteomes" id="UP000008043">
    <property type="component" value="Chromosome"/>
</dbReference>
<dbReference type="Gene3D" id="3.40.50.300">
    <property type="entry name" value="P-loop containing nucleotide triphosphate hydrolases"/>
    <property type="match status" value="1"/>
</dbReference>
<accession>K4R6R6</accession>
<dbReference type="SUPFAM" id="SSF48452">
    <property type="entry name" value="TPR-like"/>
    <property type="match status" value="1"/>
</dbReference>
<dbReference type="SUPFAM" id="SSF52540">
    <property type="entry name" value="P-loop containing nucleoside triphosphate hydrolases"/>
    <property type="match status" value="1"/>
</dbReference>
<dbReference type="SMART" id="SM00028">
    <property type="entry name" value="TPR"/>
    <property type="match status" value="5"/>
</dbReference>
<dbReference type="eggNOG" id="COG3903">
    <property type="taxonomic scope" value="Bacteria"/>
</dbReference>
<gene>
    <name evidence="1" type="ORF">BN159_4010</name>
</gene>
<protein>
    <submittedName>
        <fullName evidence="1">Uncharacterized protein</fullName>
    </submittedName>
</protein>
<dbReference type="AlphaFoldDB" id="K4R6R6"/>
<dbReference type="eggNOG" id="COG1414">
    <property type="taxonomic scope" value="Bacteria"/>
</dbReference>
<evidence type="ECO:0000313" key="2">
    <source>
        <dbReference type="Proteomes" id="UP000008043"/>
    </source>
</evidence>
<dbReference type="PANTHER" id="PTHR47691">
    <property type="entry name" value="REGULATOR-RELATED"/>
    <property type="match status" value="1"/>
</dbReference>
<dbReference type="InterPro" id="IPR019734">
    <property type="entry name" value="TPR_rpt"/>
</dbReference>
<dbReference type="Gene3D" id="1.25.40.10">
    <property type="entry name" value="Tetratricopeptide repeat domain"/>
    <property type="match status" value="1"/>
</dbReference>
<dbReference type="OrthoDB" id="3349744at2"/>
<keyword evidence="2" id="KW-1185">Reference proteome</keyword>
<sequence length="1197" mass="129118">MTTRTDRPSVPLRPLVSWPEEAEAGRRYLVTVDVEFDAADGAWPYDSEEYAIGCMLEGEPRLAVESVGNTTLVLHRFGGTYGPVRFVTYPVGDGPGGDTALRLTLITAGGVPFRSERLPVRLNGAGQGSPVTEIEVALPAPGEPEVPEPDEEEAEEETGTVLILTASDTLHAAVAARLTDRRRLGDGLISGTLVGTERHAVLMPAVTALNRHAPYRQVAMAAGRDHGATLVMSLVHGQGAQRRLEFGDVVVATEVELPGLTVRPSPRLVDTARVVMGNSAYYERVRADNPRDEVCLTAAYATPAAEHFTVCAVGRAAVDRAAEVLTRVLGNDAPRTDRLSLPPVPAAFTGRESDLNYVLGLLDARATITEQRYTLVNGMPGIGKSALAVAAARAAVERGWFPGGAYWIPSGPDAAGAVALARSRLREGRWPVLIVHDGTTWEEATRTWNITARSRFHVLLTSRGGSGVPEERRRVLHPLSLAASTAVLDAPGSERRAAEALADLCGGVPLALRIAAHQPGRLAETRTHIEGSGGIFHAFDDLRDVFDAEYASLTSRCARTLRLLAAVPGDDLGPEPTEELFFGDDEAVRALLDTGMAVRRDRRLRVLELPKAYVQQVLTEDEEVRSEAAQARAQLLSYCLDRTKDAVRVLGTEGRPGDDRPERREDALAWLDGEHPSLIAQIRESPADAVDAQIVDLTLHLVAYLNWRRHFALSLDCCTAALERDTGPRESAQLWNLRGEALCGTGQLADATAAHLRALALHEEAGDAWGAAKAREALGRVAEVGGQWESARDHYTAARDALARVGDRRGEAAVELSLGSTLLKMGGYAEGFDTLRRATEISRSLGDRPGTARALLIRAEALCSTGGVQEAIGPADEAIALYGELGDVHAQAQAIEVRARAREELHQYPAARDDWEAAKEAYEQAGDTTAASRADRRSGVVIRGASRVRSDASVLVMASGAAMRRSSVRWSIYVSKGSRWDPKHVSYSWTRREALMRELANPLRGVLAGTDTQYRPTPVAFALPLRSFDLAPHTWPAPGREWQSLGTQRPVTIRFADRPVSSAKQWSSVDAALRRAEGVSAWHVPIGANPASVGGCPRGAFPVLCGPVSRGPGREIMSRLLTRGHGVVLWTTAPHPGSCGSECDRLRAFVDRFLSGVGSVAELPRALWWLRVQGGDHQLSLLYDEPGMHLPGFDVPE</sequence>
<dbReference type="EMBL" id="HE971709">
    <property type="protein sequence ID" value="CCK28389.1"/>
    <property type="molecule type" value="Genomic_DNA"/>
</dbReference>
<dbReference type="KEGG" id="sdv:BN159_4010"/>
<name>K4R6R6_STRDJ</name>
<evidence type="ECO:0000313" key="1">
    <source>
        <dbReference type="EMBL" id="CCK28389.1"/>
    </source>
</evidence>
<reference evidence="1 2" key="1">
    <citation type="journal article" date="2012" name="J. Bacteriol.">
        <title>Genome sequence of the bacterium Streptomyces davawensis JCM 4913 and heterologous production of the unique antibiotic roseoflavin.</title>
        <authorList>
            <person name="Jankowitsch F."/>
            <person name="Schwarz J."/>
            <person name="Ruckert C."/>
            <person name="Gust B."/>
            <person name="Szczepanowski R."/>
            <person name="Blom J."/>
            <person name="Pelzer S."/>
            <person name="Kalinowski J."/>
            <person name="Mack M."/>
        </authorList>
    </citation>
    <scope>NUCLEOTIDE SEQUENCE [LARGE SCALE GENOMIC DNA]</scope>
    <source>
        <strain evidence="2">DSM 101723 / JCM 4913 / KCC S-0913 / 768</strain>
    </source>
</reference>
<dbReference type="HOGENOM" id="CLU_271145_0_0_11"/>
<proteinExistence type="predicted"/>